<sequence>MQFTVRGVAVTVTPIILLTLALGLGIAGYGGYDYVQQTDAVNNAVAVETAVVETEISRSEGRRFYYRIRVEHTYEYQGDEYTSNQVFPGSAKPMYTVRDDAAQILEPYEPNTTTTAYVAPNSPSRGFLKRQRTLAPFKFIGFGSFIAVLTTLHAIGARNPGQNTGIGQTSEREMSHHDTVFGGQRNTLYRVSKRLLLVTPVSFLISLASVVALLLNSSTAAVQARLTDPIGFALLTAALSVLGFIAGLILYGSWSFTEYRRLREQIPDQRPPSPFRHPSRLITILYTRDGLDAYGRRVKLTGFVFTVTVLFVGIIGFVLVTAA</sequence>
<evidence type="ECO:0000259" key="2">
    <source>
        <dbReference type="Pfam" id="PF12158"/>
    </source>
</evidence>
<dbReference type="RefSeq" id="WP_371163151.1">
    <property type="nucleotide sequence ID" value="NZ_JBEDNX010000003.1"/>
</dbReference>
<feature type="transmembrane region" description="Helical" evidence="1">
    <location>
        <begin position="300"/>
        <end position="322"/>
    </location>
</feature>
<name>A0ABD5M849_9EURY</name>
<feature type="transmembrane region" description="Helical" evidence="1">
    <location>
        <begin position="135"/>
        <end position="155"/>
    </location>
</feature>
<dbReference type="AlphaFoldDB" id="A0ABD5M849"/>
<organism evidence="3 4">
    <name type="scientific">Halorubrum miltondacostae</name>
    <dbReference type="NCBI Taxonomy" id="3076378"/>
    <lineage>
        <taxon>Archaea</taxon>
        <taxon>Methanobacteriati</taxon>
        <taxon>Methanobacteriota</taxon>
        <taxon>Stenosarchaea group</taxon>
        <taxon>Halobacteria</taxon>
        <taxon>Halobacteriales</taxon>
        <taxon>Haloferacaceae</taxon>
        <taxon>Halorubrum</taxon>
    </lineage>
</organism>
<dbReference type="EMBL" id="JBEDNY010000006">
    <property type="protein sequence ID" value="MEZ3165108.1"/>
    <property type="molecule type" value="Genomic_DNA"/>
</dbReference>
<dbReference type="InterPro" id="IPR021994">
    <property type="entry name" value="DUF3592"/>
</dbReference>
<comment type="caution">
    <text evidence="3">The sequence shown here is derived from an EMBL/GenBank/DDBJ whole genome shotgun (WGS) entry which is preliminary data.</text>
</comment>
<reference evidence="3 4" key="1">
    <citation type="submission" date="2024-06" db="EMBL/GenBank/DDBJ databases">
        <title>Halorubrum miltondacostae sp. nov., a potential PHA producer isolated from an inland solar saltern in Rio Maior, Portugal.</title>
        <authorList>
            <person name="Albuquerque L."/>
            <person name="Viver T."/>
            <person name="Barroso C."/>
            <person name="Claudino R."/>
            <person name="Galvan M."/>
            <person name="Simoes G."/>
            <person name="Lobo Da Cunha A."/>
            <person name="Egas C."/>
        </authorList>
    </citation>
    <scope>NUCLEOTIDE SEQUENCE [LARGE SCALE GENOMIC DNA]</scope>
    <source>
        <strain evidence="3 4">RMP-11</strain>
    </source>
</reference>
<evidence type="ECO:0000256" key="1">
    <source>
        <dbReference type="SAM" id="Phobius"/>
    </source>
</evidence>
<dbReference type="Pfam" id="PF12158">
    <property type="entry name" value="DUF3592"/>
    <property type="match status" value="1"/>
</dbReference>
<accession>A0ABD5M849</accession>
<keyword evidence="4" id="KW-1185">Reference proteome</keyword>
<feature type="transmembrane region" description="Helical" evidence="1">
    <location>
        <begin position="7"/>
        <end position="29"/>
    </location>
</feature>
<feature type="transmembrane region" description="Helical" evidence="1">
    <location>
        <begin position="230"/>
        <end position="254"/>
    </location>
</feature>
<proteinExistence type="predicted"/>
<keyword evidence="1" id="KW-0812">Transmembrane</keyword>
<gene>
    <name evidence="3" type="ORF">ABNG04_14750</name>
</gene>
<protein>
    <submittedName>
        <fullName evidence="3">DUF3592 domain-containing protein</fullName>
    </submittedName>
</protein>
<keyword evidence="1" id="KW-0472">Membrane</keyword>
<dbReference type="Proteomes" id="UP001567572">
    <property type="component" value="Unassembled WGS sequence"/>
</dbReference>
<feature type="domain" description="DUF3592" evidence="2">
    <location>
        <begin position="48"/>
        <end position="131"/>
    </location>
</feature>
<evidence type="ECO:0000313" key="4">
    <source>
        <dbReference type="Proteomes" id="UP001567572"/>
    </source>
</evidence>
<keyword evidence="1" id="KW-1133">Transmembrane helix</keyword>
<evidence type="ECO:0000313" key="3">
    <source>
        <dbReference type="EMBL" id="MEZ3165108.1"/>
    </source>
</evidence>
<feature type="transmembrane region" description="Helical" evidence="1">
    <location>
        <begin position="195"/>
        <end position="215"/>
    </location>
</feature>